<dbReference type="Gene3D" id="3.40.50.2000">
    <property type="entry name" value="Glycogen Phosphorylase B"/>
    <property type="match status" value="2"/>
</dbReference>
<evidence type="ECO:0000259" key="6">
    <source>
        <dbReference type="Pfam" id="PF26168"/>
    </source>
</evidence>
<gene>
    <name evidence="7" type="ORF">AQUCO_09300001v1</name>
</gene>
<accession>A0A2G5C537</accession>
<evidence type="ECO:0000256" key="5">
    <source>
        <dbReference type="RuleBase" id="RU362057"/>
    </source>
</evidence>
<dbReference type="InterPro" id="IPR002213">
    <property type="entry name" value="UDP_glucos_trans"/>
</dbReference>
<dbReference type="InterPro" id="IPR058980">
    <property type="entry name" value="Glyco_transf_N"/>
</dbReference>
<keyword evidence="3 4" id="KW-0808">Transferase</keyword>
<dbReference type="OrthoDB" id="5835829at2759"/>
<dbReference type="InParanoid" id="A0A2G5C537"/>
<dbReference type="CDD" id="cd03784">
    <property type="entry name" value="GT1_Gtf-like"/>
    <property type="match status" value="1"/>
</dbReference>
<dbReference type="GO" id="GO:0080043">
    <property type="term" value="F:quercetin 3-O-glucosyltransferase activity"/>
    <property type="evidence" value="ECO:0007669"/>
    <property type="project" value="TreeGrafter"/>
</dbReference>
<dbReference type="SUPFAM" id="SSF53756">
    <property type="entry name" value="UDP-Glycosyltransferase/glycogen phosphorylase"/>
    <property type="match status" value="1"/>
</dbReference>
<dbReference type="EMBL" id="KZ305110">
    <property type="protein sequence ID" value="PIA26395.1"/>
    <property type="molecule type" value="Genomic_DNA"/>
</dbReference>
<dbReference type="Proteomes" id="UP000230069">
    <property type="component" value="Unassembled WGS sequence"/>
</dbReference>
<dbReference type="Pfam" id="PF00201">
    <property type="entry name" value="UDPGT"/>
    <property type="match status" value="1"/>
</dbReference>
<dbReference type="FunFam" id="3.40.50.2000:FF:000065">
    <property type="entry name" value="Glycosyltransferase"/>
    <property type="match status" value="1"/>
</dbReference>
<evidence type="ECO:0000256" key="2">
    <source>
        <dbReference type="ARBA" id="ARBA00022676"/>
    </source>
</evidence>
<dbReference type="GO" id="GO:0080044">
    <property type="term" value="F:quercetin 7-O-glucosyltransferase activity"/>
    <property type="evidence" value="ECO:0007669"/>
    <property type="project" value="TreeGrafter"/>
</dbReference>
<dbReference type="PANTHER" id="PTHR11926">
    <property type="entry name" value="GLUCOSYL/GLUCURONOSYL TRANSFERASES"/>
    <property type="match status" value="1"/>
</dbReference>
<evidence type="ECO:0000256" key="3">
    <source>
        <dbReference type="ARBA" id="ARBA00022679"/>
    </source>
</evidence>
<organism evidence="7 8">
    <name type="scientific">Aquilegia coerulea</name>
    <name type="common">Rocky mountain columbine</name>
    <dbReference type="NCBI Taxonomy" id="218851"/>
    <lineage>
        <taxon>Eukaryota</taxon>
        <taxon>Viridiplantae</taxon>
        <taxon>Streptophyta</taxon>
        <taxon>Embryophyta</taxon>
        <taxon>Tracheophyta</taxon>
        <taxon>Spermatophyta</taxon>
        <taxon>Magnoliopsida</taxon>
        <taxon>Ranunculales</taxon>
        <taxon>Ranunculaceae</taxon>
        <taxon>Thalictroideae</taxon>
        <taxon>Aquilegia</taxon>
    </lineage>
</organism>
<dbReference type="EC" id="2.4.1.-" evidence="5"/>
<dbReference type="FunFam" id="3.40.50.2000:FF:000060">
    <property type="entry name" value="Glycosyltransferase"/>
    <property type="match status" value="1"/>
</dbReference>
<keyword evidence="8" id="KW-1185">Reference proteome</keyword>
<evidence type="ECO:0000256" key="1">
    <source>
        <dbReference type="ARBA" id="ARBA00009995"/>
    </source>
</evidence>
<dbReference type="InterPro" id="IPR035595">
    <property type="entry name" value="UDP_glycos_trans_CS"/>
</dbReference>
<name>A0A2G5C537_AQUCA</name>
<evidence type="ECO:0000313" key="8">
    <source>
        <dbReference type="Proteomes" id="UP000230069"/>
    </source>
</evidence>
<dbReference type="Pfam" id="PF26168">
    <property type="entry name" value="Glyco_transf_N"/>
    <property type="match status" value="1"/>
</dbReference>
<proteinExistence type="inferred from homology"/>
<keyword evidence="2 4" id="KW-0328">Glycosyltransferase</keyword>
<sequence>METTTTMSNTRKPHAVVVPWPAQGHVNPLMRFAKLLHSTGFHITFIHTEFNYKRLIRSNGPDSVKGLPDFRFETIPDGTPPPSNPDATQNVPLVCDSLRKNCFGPFKTLLERLNNNPHFPPISCVIADGVMNFAIKAAEALSIPGVALFTSSAFSFVGYLHYSQLIRSGIFPFQNNDYLTDGTLDTPVDWVTGMGNNVLLKHLPSFFQTTDPNDIMFHFMKDEVEDCLKARAVIFNNFEEFELEAVQAVRSKFNFPNIYSIGPLSLLEQKHVPKSLSESLNSSLWKQDVKVFEWLDSREPESVLYVNYGCVAVMSSQHFQQLAWGIVDSKQPFLWVVRPDVVKDGPPMLTQEFLEETKDRGLVVNWCAQEKVLGHPAVGAFLTHCGWNSMTETICGGVPVICWPFNADQQTNCYCACSTIWEIGMEINPDVQHDQVLSLVMEMMKGEKGKKMRKKAQEWKRKAEEATDVGGSSYTNFDRLIKEVLLLHGEN</sequence>
<comment type="similarity">
    <text evidence="1 4">Belongs to the UDP-glycosyltransferase family.</text>
</comment>
<feature type="domain" description="Glycosyltransferase N-terminal" evidence="6">
    <location>
        <begin position="16"/>
        <end position="154"/>
    </location>
</feature>
<protein>
    <recommendedName>
        <fullName evidence="5">Glycosyltransferase</fullName>
        <ecNumber evidence="5">2.4.1.-</ecNumber>
    </recommendedName>
</protein>
<evidence type="ECO:0000313" key="7">
    <source>
        <dbReference type="EMBL" id="PIA26395.1"/>
    </source>
</evidence>
<dbReference type="PANTHER" id="PTHR11926:SF1547">
    <property type="entry name" value="GLYCOSYLTRANSFERASE"/>
    <property type="match status" value="1"/>
</dbReference>
<dbReference type="PROSITE" id="PS00375">
    <property type="entry name" value="UDPGT"/>
    <property type="match status" value="1"/>
</dbReference>
<evidence type="ECO:0000256" key="4">
    <source>
        <dbReference type="RuleBase" id="RU003718"/>
    </source>
</evidence>
<reference evidence="7 8" key="1">
    <citation type="submission" date="2017-09" db="EMBL/GenBank/DDBJ databases">
        <title>WGS assembly of Aquilegia coerulea Goldsmith.</title>
        <authorList>
            <person name="Hodges S."/>
            <person name="Kramer E."/>
            <person name="Nordborg M."/>
            <person name="Tomkins J."/>
            <person name="Borevitz J."/>
            <person name="Derieg N."/>
            <person name="Yan J."/>
            <person name="Mihaltcheva S."/>
            <person name="Hayes R.D."/>
            <person name="Rokhsar D."/>
        </authorList>
    </citation>
    <scope>NUCLEOTIDE SEQUENCE [LARGE SCALE GENOMIC DNA]</scope>
    <source>
        <strain evidence="8">cv. Goldsmith</strain>
    </source>
</reference>
<dbReference type="AlphaFoldDB" id="A0A2G5C537"/>